<dbReference type="NCBIfam" id="TIGR00687">
    <property type="entry name" value="pyridox_kin"/>
    <property type="match status" value="1"/>
</dbReference>
<evidence type="ECO:0000256" key="3">
    <source>
        <dbReference type="ARBA" id="ARBA00022679"/>
    </source>
</evidence>
<comment type="caution">
    <text evidence="9">The sequence shown here is derived from an EMBL/GenBank/DDBJ whole genome shotgun (WGS) entry which is preliminary data.</text>
</comment>
<feature type="domain" description="Pyridoxamine kinase/Phosphomethylpyrimidine kinase" evidence="8">
    <location>
        <begin position="114"/>
        <end position="202"/>
    </location>
</feature>
<keyword evidence="6" id="KW-0067">ATP-binding</keyword>
<accession>A0A1V8SMM2</accession>
<dbReference type="InterPro" id="IPR013749">
    <property type="entry name" value="PM/HMP-P_kinase-1"/>
</dbReference>
<organism evidence="9 10">
    <name type="scientific">Cryoendolithus antarcticus</name>
    <dbReference type="NCBI Taxonomy" id="1507870"/>
    <lineage>
        <taxon>Eukaryota</taxon>
        <taxon>Fungi</taxon>
        <taxon>Dikarya</taxon>
        <taxon>Ascomycota</taxon>
        <taxon>Pezizomycotina</taxon>
        <taxon>Dothideomycetes</taxon>
        <taxon>Dothideomycetidae</taxon>
        <taxon>Cladosporiales</taxon>
        <taxon>Cladosporiaceae</taxon>
        <taxon>Cryoendolithus</taxon>
    </lineage>
</organism>
<dbReference type="GO" id="GO:0008478">
    <property type="term" value="F:pyridoxal kinase activity"/>
    <property type="evidence" value="ECO:0007669"/>
    <property type="project" value="UniProtKB-EC"/>
</dbReference>
<dbReference type="InterPro" id="IPR029056">
    <property type="entry name" value="Ribokinase-like"/>
</dbReference>
<dbReference type="FunCoup" id="A0A1V8SMM2">
    <property type="interactions" value="696"/>
</dbReference>
<gene>
    <name evidence="9" type="ORF">B0A48_13671</name>
</gene>
<evidence type="ECO:0000256" key="5">
    <source>
        <dbReference type="ARBA" id="ARBA00022777"/>
    </source>
</evidence>
<reference evidence="10" key="1">
    <citation type="submission" date="2017-03" db="EMBL/GenBank/DDBJ databases">
        <title>Genomes of endolithic fungi from Antarctica.</title>
        <authorList>
            <person name="Coleine C."/>
            <person name="Masonjones S."/>
            <person name="Stajich J.E."/>
        </authorList>
    </citation>
    <scope>NUCLEOTIDE SEQUENCE [LARGE SCALE GENOMIC DNA]</scope>
    <source>
        <strain evidence="10">CCFEE 5527</strain>
    </source>
</reference>
<evidence type="ECO:0000256" key="1">
    <source>
        <dbReference type="ARBA" id="ARBA00008805"/>
    </source>
</evidence>
<dbReference type="PANTHER" id="PTHR10534">
    <property type="entry name" value="PYRIDOXAL KINASE"/>
    <property type="match status" value="1"/>
</dbReference>
<evidence type="ECO:0000313" key="10">
    <source>
        <dbReference type="Proteomes" id="UP000192596"/>
    </source>
</evidence>
<dbReference type="InterPro" id="IPR004625">
    <property type="entry name" value="PyrdxlKinase"/>
</dbReference>
<feature type="region of interest" description="Disordered" evidence="7">
    <location>
        <begin position="374"/>
        <end position="399"/>
    </location>
</feature>
<dbReference type="EMBL" id="NAJO01000035">
    <property type="protein sequence ID" value="OQO00324.1"/>
    <property type="molecule type" value="Genomic_DNA"/>
</dbReference>
<dbReference type="SUPFAM" id="SSF53613">
    <property type="entry name" value="Ribokinase-like"/>
    <property type="match status" value="1"/>
</dbReference>
<comment type="similarity">
    <text evidence="1">Belongs to the pyridoxine kinase family.</text>
</comment>
<dbReference type="Proteomes" id="UP000192596">
    <property type="component" value="Unassembled WGS sequence"/>
</dbReference>
<evidence type="ECO:0000256" key="4">
    <source>
        <dbReference type="ARBA" id="ARBA00022741"/>
    </source>
</evidence>
<evidence type="ECO:0000313" key="9">
    <source>
        <dbReference type="EMBL" id="OQO00324.1"/>
    </source>
</evidence>
<dbReference type="GO" id="GO:0005524">
    <property type="term" value="F:ATP binding"/>
    <property type="evidence" value="ECO:0007669"/>
    <property type="project" value="UniProtKB-KW"/>
</dbReference>
<keyword evidence="5" id="KW-0418">Kinase</keyword>
<evidence type="ECO:0000256" key="7">
    <source>
        <dbReference type="SAM" id="MobiDB-lite"/>
    </source>
</evidence>
<dbReference type="PANTHER" id="PTHR10534:SF2">
    <property type="entry name" value="PYRIDOXAL KINASE"/>
    <property type="match status" value="1"/>
</dbReference>
<keyword evidence="4" id="KW-0547">Nucleotide-binding</keyword>
<keyword evidence="3" id="KW-0808">Transferase</keyword>
<keyword evidence="10" id="KW-1185">Reference proteome</keyword>
<protein>
    <recommendedName>
        <fullName evidence="2">pyridoxal kinase</fullName>
        <ecNumber evidence="2">2.7.1.35</ecNumber>
    </recommendedName>
</protein>
<feature type="compositionally biased region" description="Basic and acidic residues" evidence="7">
    <location>
        <begin position="377"/>
        <end position="395"/>
    </location>
</feature>
<name>A0A1V8SMM2_9PEZI</name>
<evidence type="ECO:0000256" key="2">
    <source>
        <dbReference type="ARBA" id="ARBA00012104"/>
    </source>
</evidence>
<dbReference type="CDD" id="cd01173">
    <property type="entry name" value="pyridoxal_pyridoxamine_kinase"/>
    <property type="match status" value="1"/>
</dbReference>
<dbReference type="GO" id="GO:0005829">
    <property type="term" value="C:cytosol"/>
    <property type="evidence" value="ECO:0007669"/>
    <property type="project" value="TreeGrafter"/>
</dbReference>
<dbReference type="EC" id="2.7.1.35" evidence="2"/>
<dbReference type="GO" id="GO:0009443">
    <property type="term" value="P:pyridoxal 5'-phosphate salvage"/>
    <property type="evidence" value="ECO:0007669"/>
    <property type="project" value="InterPro"/>
</dbReference>
<evidence type="ECO:0000256" key="6">
    <source>
        <dbReference type="ARBA" id="ARBA00022840"/>
    </source>
</evidence>
<dbReference type="Gene3D" id="3.40.1190.20">
    <property type="match status" value="1"/>
</dbReference>
<dbReference type="Pfam" id="PF08543">
    <property type="entry name" value="Phos_pyr_kin"/>
    <property type="match status" value="1"/>
</dbReference>
<dbReference type="InParanoid" id="A0A1V8SMM2"/>
<sequence length="426" mass="45934">MADAEVPETHVLAIASHVTSGRSYVGNTMATFCMQTLGCEVSAIHTVNYSNHVAYRRVRGRKTPASEISELYAGLKSARLNDFDMLLSGYCPSAEVVEAVGHIARELRLASTLRPGSFFWVLDPVMGDNGRIYVAEECVPVYCSLLKDADLILPNQFEAELLSGVKINDLATMRQAIATLHQVHRTPHVLITSIRLPATTSNTPSAAEEDLATSAKLSVVGSTATSNMKPRLFRITVTALPIFFSGTGDMFASLMSGRLRQAAASAGLLTTKSWQSPDDVLPQDLPLARAAEKVLASMHAVLKDTAKHYNAVVEVWTEGHSNGKAGDDEADERHLQYTRAAEVRVVRNAGALREPPDVENFKAVSLDVGEEGVEATEEVHGKPGTDAGEQARAEAADDAATAATAKDLLTDQMALREHIKAKLYKP</sequence>
<proteinExistence type="inferred from homology"/>
<dbReference type="AlphaFoldDB" id="A0A1V8SMM2"/>
<dbReference type="STRING" id="1507870.A0A1V8SMM2"/>
<dbReference type="OrthoDB" id="2104723at2759"/>
<evidence type="ECO:0000259" key="8">
    <source>
        <dbReference type="Pfam" id="PF08543"/>
    </source>
</evidence>